<feature type="compositionally biased region" description="Basic and acidic residues" evidence="1">
    <location>
        <begin position="73"/>
        <end position="82"/>
    </location>
</feature>
<evidence type="ECO:0008006" key="4">
    <source>
        <dbReference type="Google" id="ProtNLM"/>
    </source>
</evidence>
<dbReference type="Proteomes" id="UP000580910">
    <property type="component" value="Unassembled WGS sequence"/>
</dbReference>
<protein>
    <recommendedName>
        <fullName evidence="4">Replication initiation protein</fullName>
    </recommendedName>
</protein>
<feature type="region of interest" description="Disordered" evidence="1">
    <location>
        <begin position="73"/>
        <end position="136"/>
    </location>
</feature>
<keyword evidence="3" id="KW-1185">Reference proteome</keyword>
<proteinExistence type="predicted"/>
<evidence type="ECO:0000256" key="1">
    <source>
        <dbReference type="SAM" id="MobiDB-lite"/>
    </source>
</evidence>
<dbReference type="AlphaFoldDB" id="A0A7W3J393"/>
<name>A0A7W3J393_9ACTN</name>
<evidence type="ECO:0000313" key="2">
    <source>
        <dbReference type="EMBL" id="MBA8805491.1"/>
    </source>
</evidence>
<gene>
    <name evidence="2" type="ORF">FB382_003782</name>
</gene>
<organism evidence="2 3">
    <name type="scientific">Nocardioides ginsengisegetis</name>
    <dbReference type="NCBI Taxonomy" id="661491"/>
    <lineage>
        <taxon>Bacteria</taxon>
        <taxon>Bacillati</taxon>
        <taxon>Actinomycetota</taxon>
        <taxon>Actinomycetes</taxon>
        <taxon>Propionibacteriales</taxon>
        <taxon>Nocardioidaceae</taxon>
        <taxon>Nocardioides</taxon>
    </lineage>
</organism>
<feature type="compositionally biased region" description="Basic and acidic residues" evidence="1">
    <location>
        <begin position="516"/>
        <end position="529"/>
    </location>
</feature>
<dbReference type="Pfam" id="PF20199">
    <property type="entry name" value="RepSA"/>
    <property type="match status" value="1"/>
</dbReference>
<reference evidence="2 3" key="1">
    <citation type="submission" date="2020-07" db="EMBL/GenBank/DDBJ databases">
        <title>Sequencing the genomes of 1000 actinobacteria strains.</title>
        <authorList>
            <person name="Klenk H.-P."/>
        </authorList>
    </citation>
    <scope>NUCLEOTIDE SEQUENCE [LARGE SCALE GENOMIC DNA]</scope>
    <source>
        <strain evidence="2 3">DSM 21349</strain>
    </source>
</reference>
<dbReference type="EMBL" id="JACGXA010000001">
    <property type="protein sequence ID" value="MBA8805491.1"/>
    <property type="molecule type" value="Genomic_DNA"/>
</dbReference>
<feature type="region of interest" description="Disordered" evidence="1">
    <location>
        <begin position="487"/>
        <end position="529"/>
    </location>
</feature>
<comment type="caution">
    <text evidence="2">The sequence shown here is derived from an EMBL/GenBank/DDBJ whole genome shotgun (WGS) entry which is preliminary data.</text>
</comment>
<evidence type="ECO:0000313" key="3">
    <source>
        <dbReference type="Proteomes" id="UP000580910"/>
    </source>
</evidence>
<dbReference type="RefSeq" id="WP_182541223.1">
    <property type="nucleotide sequence ID" value="NZ_JACGXA010000001.1"/>
</dbReference>
<sequence>MIVAALPTETIRELAEVNGVCIRPVVHEVTDTVTGQVRLIPTACGATLASKCPPCARKNRVLRMQQCREGWHLESEPERELAETEPDPDDQDEEADEDEEGPPSRRSRSTRRRQDAPDLPRLPVDQRTVGTAFTTPSGKTYRPSMFVTFTLPSYGPVRTDGTPVDPSTYDYRRAALDALHFPKLIDRVWQNLRRATGYQVQYFASLEAQRRLAPHLHTAIRGAIPRELLRKVASATYHQVWWPSHDNPVFTGAVLPEWVEGPGYVDPATGHALPTWDQALDAVDDDPDAEPAHTIRLGRQLDIQGIIASEGDADRRVAYLTKYLVKSFGEALGEAGEISRRQKWHLERLHAEVRFLPCSPRCPNWLRFGIQPKDAGPDMAPGACPAKAHDREHLGCGGRRVLVSRKWTGKTLSGHKADRAEVVRQTLLAAGADVPEVQRFAADLLRPDGRPRYEWQVFDPLQSSAPIYRQVLTRALAERLRWKKQYEAAKARASPANGPPRPPDSQPISSGVVPVRGERSESRSDTKCP</sequence>
<feature type="compositionally biased region" description="Acidic residues" evidence="1">
    <location>
        <begin position="83"/>
        <end position="101"/>
    </location>
</feature>
<accession>A0A7W3J393</accession>
<dbReference type="InterPro" id="IPR046828">
    <property type="entry name" value="RepSA"/>
</dbReference>